<organism evidence="1 2">
    <name type="scientific">Bacillus paralicheniformis</name>
    <dbReference type="NCBI Taxonomy" id="1648923"/>
    <lineage>
        <taxon>Bacteria</taxon>
        <taxon>Bacillati</taxon>
        <taxon>Bacillota</taxon>
        <taxon>Bacilli</taxon>
        <taxon>Bacillales</taxon>
        <taxon>Bacillaceae</taxon>
        <taxon>Bacillus</taxon>
    </lineage>
</organism>
<evidence type="ECO:0000313" key="2">
    <source>
        <dbReference type="Proteomes" id="UP000429980"/>
    </source>
</evidence>
<dbReference type="EMBL" id="NILF01000061">
    <property type="protein sequence ID" value="TWL35413.1"/>
    <property type="molecule type" value="Genomic_DNA"/>
</dbReference>
<evidence type="ECO:0000313" key="1">
    <source>
        <dbReference type="EMBL" id="TWL35413.1"/>
    </source>
</evidence>
<keyword evidence="2" id="KW-1185">Reference proteome</keyword>
<protein>
    <submittedName>
        <fullName evidence="1">Uncharacterized protein</fullName>
    </submittedName>
</protein>
<name>A0ABY3FTM0_9BACI</name>
<proteinExistence type="predicted"/>
<dbReference type="Proteomes" id="UP000429980">
    <property type="component" value="Unassembled WGS sequence"/>
</dbReference>
<accession>A0ABY3FTM0</accession>
<sequence>MATLLLLSKFVRESEAADSTEHLPFKKTGMHYEESQMVFSKFSSMDLY</sequence>
<comment type="caution">
    <text evidence="1">The sequence shown here is derived from an EMBL/GenBank/DDBJ whole genome shotgun (WGS) entry which is preliminary data.</text>
</comment>
<gene>
    <name evidence="1" type="ORF">CHCC15381_3795</name>
</gene>
<reference evidence="1 2" key="1">
    <citation type="submission" date="2019-06" db="EMBL/GenBank/DDBJ databases">
        <title>Genome sequence analysis of &gt;100 Bacillus licheniformis strains suggests intrinsic resistance to this species.</title>
        <authorList>
            <person name="Wels M."/>
            <person name="Siezen R.J."/>
            <person name="Johansen E."/>
            <person name="Stuer-Lauridsen B."/>
            <person name="Bjerre K."/>
            <person name="Nielsen B.K.K."/>
        </authorList>
    </citation>
    <scope>NUCLEOTIDE SEQUENCE [LARGE SCALE GENOMIC DNA]</scope>
    <source>
        <strain evidence="1 2">BAC-15381</strain>
    </source>
</reference>